<evidence type="ECO:0000313" key="8">
    <source>
        <dbReference type="Proteomes" id="UP001596106"/>
    </source>
</evidence>
<evidence type="ECO:0000256" key="4">
    <source>
        <dbReference type="ARBA" id="ARBA00023004"/>
    </source>
</evidence>
<dbReference type="Pfam" id="PF12831">
    <property type="entry name" value="FAD_oxidored"/>
    <property type="match status" value="1"/>
</dbReference>
<organism evidence="7 8">
    <name type="scientific">Larkinella bovis</name>
    <dbReference type="NCBI Taxonomy" id="683041"/>
    <lineage>
        <taxon>Bacteria</taxon>
        <taxon>Pseudomonadati</taxon>
        <taxon>Bacteroidota</taxon>
        <taxon>Cytophagia</taxon>
        <taxon>Cytophagales</taxon>
        <taxon>Spirosomataceae</taxon>
        <taxon>Larkinella</taxon>
    </lineage>
</organism>
<dbReference type="PANTHER" id="PTHR43498">
    <property type="entry name" value="FERREDOXIN:COB-COM HETERODISULFIDE REDUCTASE SUBUNIT A"/>
    <property type="match status" value="1"/>
</dbReference>
<evidence type="ECO:0000256" key="5">
    <source>
        <dbReference type="ARBA" id="ARBA00023014"/>
    </source>
</evidence>
<keyword evidence="5" id="KW-0411">Iron-sulfur</keyword>
<keyword evidence="4" id="KW-0408">Iron</keyword>
<dbReference type="RefSeq" id="WP_379848663.1">
    <property type="nucleotide sequence ID" value="NZ_JBHSMA010000008.1"/>
</dbReference>
<feature type="chain" id="PRO_5045063066" evidence="6">
    <location>
        <begin position="23"/>
        <end position="669"/>
    </location>
</feature>
<keyword evidence="3 7" id="KW-0560">Oxidoreductase</keyword>
<evidence type="ECO:0000256" key="3">
    <source>
        <dbReference type="ARBA" id="ARBA00023002"/>
    </source>
</evidence>
<evidence type="ECO:0000256" key="1">
    <source>
        <dbReference type="ARBA" id="ARBA00022485"/>
    </source>
</evidence>
<proteinExistence type="predicted"/>
<comment type="caution">
    <text evidence="7">The sequence shown here is derived from an EMBL/GenBank/DDBJ whole genome shotgun (WGS) entry which is preliminary data.</text>
</comment>
<evidence type="ECO:0000256" key="6">
    <source>
        <dbReference type="SAM" id="SignalP"/>
    </source>
</evidence>
<dbReference type="EC" id="1.-.-.-" evidence="7"/>
<accession>A0ABW0IE59</accession>
<evidence type="ECO:0000256" key="2">
    <source>
        <dbReference type="ARBA" id="ARBA00022723"/>
    </source>
</evidence>
<keyword evidence="2" id="KW-0479">Metal-binding</keyword>
<reference evidence="8" key="1">
    <citation type="journal article" date="2019" name="Int. J. Syst. Evol. Microbiol.">
        <title>The Global Catalogue of Microorganisms (GCM) 10K type strain sequencing project: providing services to taxonomists for standard genome sequencing and annotation.</title>
        <authorList>
            <consortium name="The Broad Institute Genomics Platform"/>
            <consortium name="The Broad Institute Genome Sequencing Center for Infectious Disease"/>
            <person name="Wu L."/>
            <person name="Ma J."/>
        </authorList>
    </citation>
    <scope>NUCLEOTIDE SEQUENCE [LARGE SCALE GENOMIC DNA]</scope>
    <source>
        <strain evidence="8">CCUG 55250</strain>
    </source>
</reference>
<dbReference type="SUPFAM" id="SSF51905">
    <property type="entry name" value="FAD/NAD(P)-binding domain"/>
    <property type="match status" value="1"/>
</dbReference>
<protein>
    <submittedName>
        <fullName evidence="7">FAD-dependent oxidoreductase</fullName>
        <ecNumber evidence="7">1.-.-.-</ecNumber>
    </submittedName>
</protein>
<feature type="signal peptide" evidence="6">
    <location>
        <begin position="1"/>
        <end position="22"/>
    </location>
</feature>
<gene>
    <name evidence="7" type="ORF">ACFPMF_20805</name>
</gene>
<keyword evidence="6" id="KW-0732">Signal</keyword>
<dbReference type="InterPro" id="IPR039650">
    <property type="entry name" value="HdrA-like"/>
</dbReference>
<dbReference type="PANTHER" id="PTHR43498:SF1">
    <property type="entry name" value="COB--COM HETERODISULFIDE REDUCTASE IRON-SULFUR SUBUNIT A"/>
    <property type="match status" value="1"/>
</dbReference>
<dbReference type="Gene3D" id="3.50.50.60">
    <property type="entry name" value="FAD/NAD(P)-binding domain"/>
    <property type="match status" value="1"/>
</dbReference>
<dbReference type="Proteomes" id="UP001596106">
    <property type="component" value="Unassembled WGS sequence"/>
</dbReference>
<sequence length="669" mass="74818">MDRRHFIKLGAFGSLISGSALPALSTPQAAPDASQTGNAFDIVVVGGTPAGIMAAIAAARLGSTVALTEYHGHLGGMSTSGLGKSDIEKKETVSALFREFTERVYRYYVDKYGKDSPNVTLCRKGYYYEPSVAERVFNQMIQEARTITVLVGHQLEKAVLKANTVTAAVFTNRATAKPVTLRARMFVDATYEGDLYARAGAAFRIGREAKSEFNEEHAGEIFFDYNENTFLAGSTGKGDKKLPAYTYRLCLTDDPANSYVMKQPPAGYNRNHYLKYFSDLAEGRLAGPKVFREGHGYYKAHFNTMLRVFSFAEIPNRKYDVNINPRPLGFPFPEENAGYVEASWKDREKLFQHHRALAIGLLYFIQNDEDVSAEHREMARKYHLPLDEFTDNEHFPWQLYVREARRLKGLYTLTENDLTIQKGTQRTPVFTDSVITGEYPVDSFPTSKTPSADKKVLEGYIGILPIPTYQIPLRVLIPEKIQGLIVPVAASTSHVAYSTLRMEPLWMGIGQAAGTAAHLAIKHRTEVRNIPVSILQKNLIQQKQLITYFDDIDTNDKAFEAAQFWGTKGFFTSYKACLHEPLSAADFKNWLNIVATLVKNKSVDTSAAGQETVSLAAFQKIIAPLKTDNKAVSIPAWMYQDRDSSQPVLRGEACLALYLYTQDMLMKVR</sequence>
<keyword evidence="1" id="KW-0004">4Fe-4S</keyword>
<evidence type="ECO:0000313" key="7">
    <source>
        <dbReference type="EMBL" id="MFC5411775.1"/>
    </source>
</evidence>
<dbReference type="EMBL" id="JBHSMA010000008">
    <property type="protein sequence ID" value="MFC5411775.1"/>
    <property type="molecule type" value="Genomic_DNA"/>
</dbReference>
<dbReference type="GO" id="GO:0016491">
    <property type="term" value="F:oxidoreductase activity"/>
    <property type="evidence" value="ECO:0007669"/>
    <property type="project" value="UniProtKB-KW"/>
</dbReference>
<name>A0ABW0IE59_9BACT</name>
<dbReference type="InterPro" id="IPR036188">
    <property type="entry name" value="FAD/NAD-bd_sf"/>
</dbReference>
<keyword evidence="8" id="KW-1185">Reference proteome</keyword>